<feature type="compositionally biased region" description="Basic and acidic residues" evidence="1">
    <location>
        <begin position="157"/>
        <end position="195"/>
    </location>
</feature>
<feature type="compositionally biased region" description="Basic and acidic residues" evidence="1">
    <location>
        <begin position="261"/>
        <end position="288"/>
    </location>
</feature>
<dbReference type="AlphaFoldDB" id="A0AAJ8KKS4"/>
<dbReference type="RefSeq" id="XP_065824699.1">
    <property type="nucleotide sequence ID" value="XM_065968627.1"/>
</dbReference>
<feature type="compositionally biased region" description="Low complexity" evidence="1">
    <location>
        <begin position="105"/>
        <end position="123"/>
    </location>
</feature>
<dbReference type="KEGG" id="kdj:28966502"/>
<proteinExistence type="predicted"/>
<reference evidence="2" key="2">
    <citation type="submission" date="2024-02" db="EMBL/GenBank/DDBJ databases">
        <title>Comparative genomics of Cryptococcus and Kwoniella reveals pathogenesis evolution and contrasting modes of karyotype evolution via chromosome fusion or intercentromeric recombination.</title>
        <authorList>
            <person name="Coelho M.A."/>
            <person name="David-Palma M."/>
            <person name="Shea T."/>
            <person name="Bowers K."/>
            <person name="McGinley-Smith S."/>
            <person name="Mohammad A.W."/>
            <person name="Gnirke A."/>
            <person name="Yurkov A.M."/>
            <person name="Nowrousian M."/>
            <person name="Sun S."/>
            <person name="Cuomo C.A."/>
            <person name="Heitman J."/>
        </authorList>
    </citation>
    <scope>NUCLEOTIDE SEQUENCE</scope>
    <source>
        <strain evidence="2">CBS 10117</strain>
    </source>
</reference>
<protein>
    <submittedName>
        <fullName evidence="2">Uncharacterized protein</fullName>
    </submittedName>
</protein>
<reference evidence="2" key="1">
    <citation type="submission" date="2013-07" db="EMBL/GenBank/DDBJ databases">
        <authorList>
            <consortium name="The Broad Institute Genome Sequencing Platform"/>
            <person name="Cuomo C."/>
            <person name="Litvintseva A."/>
            <person name="Chen Y."/>
            <person name="Heitman J."/>
            <person name="Sun S."/>
            <person name="Springer D."/>
            <person name="Dromer F."/>
            <person name="Young S.K."/>
            <person name="Zeng Q."/>
            <person name="Gargeya S."/>
            <person name="Fitzgerald M."/>
            <person name="Abouelleil A."/>
            <person name="Alvarado L."/>
            <person name="Berlin A.M."/>
            <person name="Chapman S.B."/>
            <person name="Dewar J."/>
            <person name="Goldberg J."/>
            <person name="Griggs A."/>
            <person name="Gujja S."/>
            <person name="Hansen M."/>
            <person name="Howarth C."/>
            <person name="Imamovic A."/>
            <person name="Larimer J."/>
            <person name="McCowan C."/>
            <person name="Murphy C."/>
            <person name="Pearson M."/>
            <person name="Priest M."/>
            <person name="Roberts A."/>
            <person name="Saif S."/>
            <person name="Shea T."/>
            <person name="Sykes S."/>
            <person name="Wortman J."/>
            <person name="Nusbaum C."/>
            <person name="Birren B."/>
        </authorList>
    </citation>
    <scope>NUCLEOTIDE SEQUENCE</scope>
    <source>
        <strain evidence="2">CBS 10117</strain>
    </source>
</reference>
<keyword evidence="3" id="KW-1185">Reference proteome</keyword>
<sequence length="288" mass="32893">MTDDCLVRQIWSDENLLKREKKGNSAVLVEVRRIPLSAGQRNDIQAGMHYDVRQVNAKRIERICMSVGSELSRGLVWSSLMDFKSARGDDQASRVSSHQKERTETPAPRRSTSRPTTPSAKPRLTSGQSNGRKKKKKPKGKKRGRKPEKGSLLQLLKNEDLKDQNADADADADKHEDMRGGEGEEEHELREDRVRSNGRVIGFALGNAENDKPGEGQKQRNRWHLRSSTSTEPLLELQLRDRGDLAQKKRDLRARKRKAVRERAREEERNKQEMDVTTKQEVKSDLVD</sequence>
<name>A0AAJ8KKS4_9TREE</name>
<accession>A0AAJ8KKS4</accession>
<feature type="compositionally biased region" description="Basic and acidic residues" evidence="1">
    <location>
        <begin position="88"/>
        <end position="104"/>
    </location>
</feature>
<organism evidence="2 3">
    <name type="scientific">Kwoniella dejecticola CBS 10117</name>
    <dbReference type="NCBI Taxonomy" id="1296121"/>
    <lineage>
        <taxon>Eukaryota</taxon>
        <taxon>Fungi</taxon>
        <taxon>Dikarya</taxon>
        <taxon>Basidiomycota</taxon>
        <taxon>Agaricomycotina</taxon>
        <taxon>Tremellomycetes</taxon>
        <taxon>Tremellales</taxon>
        <taxon>Cryptococcaceae</taxon>
        <taxon>Kwoniella</taxon>
    </lineage>
</organism>
<evidence type="ECO:0000313" key="3">
    <source>
        <dbReference type="Proteomes" id="UP000078595"/>
    </source>
</evidence>
<evidence type="ECO:0000256" key="1">
    <source>
        <dbReference type="SAM" id="MobiDB-lite"/>
    </source>
</evidence>
<dbReference type="Proteomes" id="UP000078595">
    <property type="component" value="Chromosome 3"/>
</dbReference>
<feature type="compositionally biased region" description="Basic residues" evidence="1">
    <location>
        <begin position="250"/>
        <end position="260"/>
    </location>
</feature>
<dbReference type="EMBL" id="CP144532">
    <property type="protein sequence ID" value="WWC60222.1"/>
    <property type="molecule type" value="Genomic_DNA"/>
</dbReference>
<dbReference type="GeneID" id="28966502"/>
<feature type="compositionally biased region" description="Basic and acidic residues" evidence="1">
    <location>
        <begin position="238"/>
        <end position="249"/>
    </location>
</feature>
<feature type="region of interest" description="Disordered" evidence="1">
    <location>
        <begin position="88"/>
        <end position="288"/>
    </location>
</feature>
<feature type="compositionally biased region" description="Basic and acidic residues" evidence="1">
    <location>
        <begin position="209"/>
        <end position="218"/>
    </location>
</feature>
<evidence type="ECO:0000313" key="2">
    <source>
        <dbReference type="EMBL" id="WWC60222.1"/>
    </source>
</evidence>
<feature type="compositionally biased region" description="Basic residues" evidence="1">
    <location>
        <begin position="131"/>
        <end position="146"/>
    </location>
</feature>
<gene>
    <name evidence="2" type="ORF">I303_102788</name>
</gene>